<evidence type="ECO:0000256" key="2">
    <source>
        <dbReference type="SAM" id="Phobius"/>
    </source>
</evidence>
<comment type="caution">
    <text evidence="3">The sequence shown here is derived from an EMBL/GenBank/DDBJ whole genome shotgun (WGS) entry which is preliminary data.</text>
</comment>
<dbReference type="Proteomes" id="UP001385809">
    <property type="component" value="Unassembled WGS sequence"/>
</dbReference>
<sequence>MPPEPTTVGAGHVLGPPSLRLPMPGVTGTGVPLHLDTRARPAAAPLPLSTPPPAPVSALPGRTARPRELVVLSGVAGPALLAATLAVLLPWRSDVAANAAPGIVGSAFGIGALVVSAGLLAAVAADLLEGRVRWLGLVAAPPLALLTLGSVGWIASLVSPLSASSHLALAGVPWPGPIVSGVGVWLFLAAQALCLAVGLVATRRWLRAGDDGPPERHPRRTPVLAVCASLAVLALVLSGVVLARTAPPVPAAPPVSAVGGTQ</sequence>
<evidence type="ECO:0000313" key="4">
    <source>
        <dbReference type="Proteomes" id="UP001385809"/>
    </source>
</evidence>
<feature type="transmembrane region" description="Helical" evidence="2">
    <location>
        <begin position="103"/>
        <end position="128"/>
    </location>
</feature>
<protein>
    <submittedName>
        <fullName evidence="3">Uncharacterized protein</fullName>
    </submittedName>
</protein>
<evidence type="ECO:0000313" key="3">
    <source>
        <dbReference type="EMBL" id="MEJ2866431.1"/>
    </source>
</evidence>
<feature type="transmembrane region" description="Helical" evidence="2">
    <location>
        <begin position="69"/>
        <end position="91"/>
    </location>
</feature>
<feature type="transmembrane region" description="Helical" evidence="2">
    <location>
        <begin position="178"/>
        <end position="202"/>
    </location>
</feature>
<name>A0ABU8MGL1_9PSEU</name>
<gene>
    <name evidence="3" type="ORF">WCD74_01555</name>
</gene>
<keyword evidence="4" id="KW-1185">Reference proteome</keyword>
<proteinExistence type="predicted"/>
<feature type="transmembrane region" description="Helical" evidence="2">
    <location>
        <begin position="135"/>
        <end position="158"/>
    </location>
</feature>
<keyword evidence="2" id="KW-1133">Transmembrane helix</keyword>
<reference evidence="3 4" key="1">
    <citation type="submission" date="2024-03" db="EMBL/GenBank/DDBJ databases">
        <title>Actinomycetospora sp. OC33-EN08, a novel actinomycete isolated from wild orchid (Aerides multiflora).</title>
        <authorList>
            <person name="Suriyachadkun C."/>
        </authorList>
    </citation>
    <scope>NUCLEOTIDE SEQUENCE [LARGE SCALE GENOMIC DNA]</scope>
    <source>
        <strain evidence="3 4">OC33-EN08</strain>
    </source>
</reference>
<accession>A0ABU8MGL1</accession>
<organism evidence="3 4">
    <name type="scientific">Actinomycetospora aurantiaca</name>
    <dbReference type="NCBI Taxonomy" id="3129233"/>
    <lineage>
        <taxon>Bacteria</taxon>
        <taxon>Bacillati</taxon>
        <taxon>Actinomycetota</taxon>
        <taxon>Actinomycetes</taxon>
        <taxon>Pseudonocardiales</taxon>
        <taxon>Pseudonocardiaceae</taxon>
        <taxon>Actinomycetospora</taxon>
    </lineage>
</organism>
<feature type="region of interest" description="Disordered" evidence="1">
    <location>
        <begin position="1"/>
        <end position="20"/>
    </location>
</feature>
<evidence type="ECO:0000256" key="1">
    <source>
        <dbReference type="SAM" id="MobiDB-lite"/>
    </source>
</evidence>
<keyword evidence="2" id="KW-0812">Transmembrane</keyword>
<dbReference type="EMBL" id="JBBEGN010000001">
    <property type="protein sequence ID" value="MEJ2866431.1"/>
    <property type="molecule type" value="Genomic_DNA"/>
</dbReference>
<feature type="transmembrane region" description="Helical" evidence="2">
    <location>
        <begin position="223"/>
        <end position="243"/>
    </location>
</feature>
<dbReference type="RefSeq" id="WP_337693054.1">
    <property type="nucleotide sequence ID" value="NZ_JBBEGN010000001.1"/>
</dbReference>
<keyword evidence="2" id="KW-0472">Membrane</keyword>